<dbReference type="InterPro" id="IPR015424">
    <property type="entry name" value="PyrdxlP-dep_Trfase"/>
</dbReference>
<keyword evidence="9" id="KW-1185">Reference proteome</keyword>
<evidence type="ECO:0000313" key="8">
    <source>
        <dbReference type="EMBL" id="MBC5733574.1"/>
    </source>
</evidence>
<evidence type="ECO:0000256" key="5">
    <source>
        <dbReference type="ARBA" id="ARBA00023239"/>
    </source>
</evidence>
<feature type="domain" description="Orn/Lys/Arg decarboxylase C-terminal" evidence="7">
    <location>
        <begin position="368"/>
        <end position="423"/>
    </location>
</feature>
<dbReference type="InterPro" id="IPR052357">
    <property type="entry name" value="Orn_Lys_Arg_decarboxylase-I"/>
</dbReference>
<dbReference type="EMBL" id="JACOPP010000008">
    <property type="protein sequence ID" value="MBC5733574.1"/>
    <property type="molecule type" value="Genomic_DNA"/>
</dbReference>
<accession>A0A8J6JF86</accession>
<comment type="cofactor">
    <cofactor evidence="1">
        <name>pyridoxal 5'-phosphate</name>
        <dbReference type="ChEBI" id="CHEBI:597326"/>
    </cofactor>
</comment>
<evidence type="ECO:0000259" key="7">
    <source>
        <dbReference type="Pfam" id="PF03711"/>
    </source>
</evidence>
<dbReference type="GO" id="GO:0008483">
    <property type="term" value="F:transaminase activity"/>
    <property type="evidence" value="ECO:0007669"/>
    <property type="project" value="UniProtKB-KW"/>
</dbReference>
<evidence type="ECO:0000313" key="9">
    <source>
        <dbReference type="Proteomes" id="UP000661435"/>
    </source>
</evidence>
<evidence type="ECO:0000256" key="4">
    <source>
        <dbReference type="ARBA" id="ARBA00022898"/>
    </source>
</evidence>
<dbReference type="Gene3D" id="3.90.100.10">
    <property type="entry name" value="Orn/Lys/Arg decarboxylase, C-terminal domain"/>
    <property type="match status" value="1"/>
</dbReference>
<proteinExistence type="inferred from homology"/>
<dbReference type="Pfam" id="PF03711">
    <property type="entry name" value="OKR_DC_1_C"/>
    <property type="match status" value="1"/>
</dbReference>
<keyword evidence="3" id="KW-0210">Decarboxylase</keyword>
<dbReference type="SUPFAM" id="SSF53383">
    <property type="entry name" value="PLP-dependent transferases"/>
    <property type="match status" value="1"/>
</dbReference>
<keyword evidence="5" id="KW-0456">Lyase</keyword>
<name>A0A8J6JF86_9FIRM</name>
<evidence type="ECO:0000259" key="6">
    <source>
        <dbReference type="Pfam" id="PF01276"/>
    </source>
</evidence>
<dbReference type="Pfam" id="PF01276">
    <property type="entry name" value="OKR_DC_1"/>
    <property type="match status" value="1"/>
</dbReference>
<keyword evidence="4" id="KW-0663">Pyridoxal phosphate</keyword>
<comment type="caution">
    <text evidence="8">The sequence shown here is derived from an EMBL/GenBank/DDBJ whole genome shotgun (WGS) entry which is preliminary data.</text>
</comment>
<keyword evidence="8" id="KW-0032">Aminotransferase</keyword>
<evidence type="ECO:0000256" key="1">
    <source>
        <dbReference type="ARBA" id="ARBA00001933"/>
    </source>
</evidence>
<sequence>MGPTPLYDALRAFAGQDALRMHMPGHKGKPLPAPELAGLAALDVTELGPTGDLFAGGGPIGAAEALWAARFRLPNCLFLTGGSTQGVLCALTLACAPGEGVLLDRDSHRSAYNALALLDLRPVWLERPWLEGPGAAGPVTPAAVDAALAAHPEVRAVFLTSPTYYGVRSDLPALAAAAHARGCVLVVDAAHGAHLPFLGDWDLSAADLAVVSAHKTLPAPGQTALLFSSDRFPQQALRRAAALYGSSSPSYVFLAALDVCRAWMEETGERAYRKTAAAVERLRARYPALRPSDAPLDPCRFVLCTPDGLAARARLEEAGIYVELADRGHILCILTCMDTPEDLARLTAALDTLPAGRRRLPPPPPPPEAVLTPRQALFARRETLPLHAAAGRVCAQHLAPYPPGIPIVAPGERIEKKTVAYFERIGYNMVEDIQVVH</sequence>
<comment type="similarity">
    <text evidence="2">Belongs to the Orn/Lys/Arg decarboxylase class-I family.</text>
</comment>
<dbReference type="Gene3D" id="3.40.640.10">
    <property type="entry name" value="Type I PLP-dependent aspartate aminotransferase-like (Major domain)"/>
    <property type="match status" value="1"/>
</dbReference>
<dbReference type="PANTHER" id="PTHR43277:SF4">
    <property type="entry name" value="ARGININE DECARBOXYLASE"/>
    <property type="match status" value="1"/>
</dbReference>
<organism evidence="8 9">
    <name type="scientific">Lawsonibacter hominis</name>
    <dbReference type="NCBI Taxonomy" id="2763053"/>
    <lineage>
        <taxon>Bacteria</taxon>
        <taxon>Bacillati</taxon>
        <taxon>Bacillota</taxon>
        <taxon>Clostridia</taxon>
        <taxon>Eubacteriales</taxon>
        <taxon>Oscillospiraceae</taxon>
        <taxon>Lawsonibacter</taxon>
    </lineage>
</organism>
<evidence type="ECO:0000256" key="3">
    <source>
        <dbReference type="ARBA" id="ARBA00022793"/>
    </source>
</evidence>
<feature type="domain" description="Orn/Lys/Arg decarboxylases family 1 pyridoxal-P attachment site" evidence="6">
    <location>
        <begin position="4"/>
        <end position="284"/>
    </location>
</feature>
<dbReference type="PANTHER" id="PTHR43277">
    <property type="entry name" value="ARGININE DECARBOXYLASE"/>
    <property type="match status" value="1"/>
</dbReference>
<reference evidence="8" key="1">
    <citation type="submission" date="2020-08" db="EMBL/GenBank/DDBJ databases">
        <title>Genome public.</title>
        <authorList>
            <person name="Liu C."/>
            <person name="Sun Q."/>
        </authorList>
    </citation>
    <scope>NUCLEOTIDE SEQUENCE</scope>
    <source>
        <strain evidence="8">NSJ-51</strain>
    </source>
</reference>
<dbReference type="InterPro" id="IPR000310">
    <property type="entry name" value="Orn/Lys/Arg_deCO2ase_major_dom"/>
</dbReference>
<keyword evidence="8" id="KW-0808">Transferase</keyword>
<dbReference type="RefSeq" id="WP_186907469.1">
    <property type="nucleotide sequence ID" value="NZ_JACOPP010000008.1"/>
</dbReference>
<gene>
    <name evidence="8" type="ORF">H8S57_07510</name>
</gene>
<dbReference type="InterPro" id="IPR008286">
    <property type="entry name" value="Prn/Lys/Arg_de-COase_C"/>
</dbReference>
<evidence type="ECO:0000256" key="2">
    <source>
        <dbReference type="ARBA" id="ARBA00010671"/>
    </source>
</evidence>
<dbReference type="GO" id="GO:0016831">
    <property type="term" value="F:carboxy-lyase activity"/>
    <property type="evidence" value="ECO:0007669"/>
    <property type="project" value="UniProtKB-KW"/>
</dbReference>
<protein>
    <submittedName>
        <fullName evidence="8">Aminotransferase class V-fold PLP-dependent enzyme</fullName>
    </submittedName>
</protein>
<dbReference type="AlphaFoldDB" id="A0A8J6JF86"/>
<dbReference type="InterPro" id="IPR015421">
    <property type="entry name" value="PyrdxlP-dep_Trfase_major"/>
</dbReference>
<dbReference type="Proteomes" id="UP000661435">
    <property type="component" value="Unassembled WGS sequence"/>
</dbReference>